<dbReference type="SMR" id="A0A2K1XZT4"/>
<comment type="similarity">
    <text evidence="2 5">Belongs to the UDP-glycosyltransferase family.</text>
</comment>
<dbReference type="Proteomes" id="UP000006729">
    <property type="component" value="Chromosome 13"/>
</dbReference>
<dbReference type="PANTHER" id="PTHR11926:SF1412">
    <property type="entry name" value="UDP-GLYCOSYLTRANSFERASE 83A1-LIKE"/>
    <property type="match status" value="1"/>
</dbReference>
<dbReference type="PROSITE" id="PS00375">
    <property type="entry name" value="UDPGT"/>
    <property type="match status" value="1"/>
</dbReference>
<dbReference type="GO" id="GO:0035251">
    <property type="term" value="F:UDP-glucosyltransferase activity"/>
    <property type="evidence" value="ECO:0000318"/>
    <property type="project" value="GO_Central"/>
</dbReference>
<dbReference type="UniPathway" id="UPA00009"/>
<dbReference type="OMA" id="MINSDWI"/>
<gene>
    <name evidence="7" type="ORF">POPTR_013G022800</name>
</gene>
<evidence type="ECO:0000256" key="3">
    <source>
        <dbReference type="ARBA" id="ARBA00022679"/>
    </source>
</evidence>
<dbReference type="FunFam" id="3.40.50.2000:FF:000056">
    <property type="entry name" value="Glycosyltransferase"/>
    <property type="match status" value="1"/>
</dbReference>
<dbReference type="SUPFAM" id="SSF53756">
    <property type="entry name" value="UDP-Glycosyltransferase/glycogen phosphorylase"/>
    <property type="match status" value="1"/>
</dbReference>
<dbReference type="EC" id="2.4.1.-" evidence="6"/>
<accession>A0A2K1XZT4</accession>
<keyword evidence="3 5" id="KW-0808">Transferase</keyword>
<dbReference type="Pfam" id="PF00201">
    <property type="entry name" value="UDPGT"/>
    <property type="match status" value="1"/>
</dbReference>
<evidence type="ECO:0000256" key="4">
    <source>
        <dbReference type="ARBA" id="ARBA00047606"/>
    </source>
</evidence>
<dbReference type="CDD" id="cd03784">
    <property type="entry name" value="GT1_Gtf-like"/>
    <property type="match status" value="1"/>
</dbReference>
<organism evidence="7 8">
    <name type="scientific">Populus trichocarpa</name>
    <name type="common">Western balsam poplar</name>
    <name type="synonym">Populus balsamifera subsp. trichocarpa</name>
    <dbReference type="NCBI Taxonomy" id="3694"/>
    <lineage>
        <taxon>Eukaryota</taxon>
        <taxon>Viridiplantae</taxon>
        <taxon>Streptophyta</taxon>
        <taxon>Embryophyta</taxon>
        <taxon>Tracheophyta</taxon>
        <taxon>Spermatophyta</taxon>
        <taxon>Magnoliopsida</taxon>
        <taxon>eudicotyledons</taxon>
        <taxon>Gunneridae</taxon>
        <taxon>Pentapetalae</taxon>
        <taxon>rosids</taxon>
        <taxon>fabids</taxon>
        <taxon>Malpighiales</taxon>
        <taxon>Salicaceae</taxon>
        <taxon>Saliceae</taxon>
        <taxon>Populus</taxon>
    </lineage>
</organism>
<dbReference type="FunFam" id="3.40.50.2000:FF:000108">
    <property type="entry name" value="UDP-glycosyltransferase 83A1"/>
    <property type="match status" value="1"/>
</dbReference>
<keyword evidence="5" id="KW-0328">Glycosyltransferase</keyword>
<dbReference type="AlphaFoldDB" id="A0A2K1XZT4"/>
<dbReference type="GO" id="GO:0009718">
    <property type="term" value="P:anthocyanin-containing compound biosynthetic process"/>
    <property type="evidence" value="ECO:0007669"/>
    <property type="project" value="UniProtKB-UniPathway"/>
</dbReference>
<dbReference type="OrthoDB" id="5835829at2759"/>
<dbReference type="InParanoid" id="A0A2K1XZT4"/>
<dbReference type="STRING" id="3694.A0A2K1XZT4"/>
<reference evidence="7 8" key="1">
    <citation type="journal article" date="2006" name="Science">
        <title>The genome of black cottonwood, Populus trichocarpa (Torr. &amp; Gray).</title>
        <authorList>
            <person name="Tuskan G.A."/>
            <person name="Difazio S."/>
            <person name="Jansson S."/>
            <person name="Bohlmann J."/>
            <person name="Grigoriev I."/>
            <person name="Hellsten U."/>
            <person name="Putnam N."/>
            <person name="Ralph S."/>
            <person name="Rombauts S."/>
            <person name="Salamov A."/>
            <person name="Schein J."/>
            <person name="Sterck L."/>
            <person name="Aerts A."/>
            <person name="Bhalerao R.R."/>
            <person name="Bhalerao R.P."/>
            <person name="Blaudez D."/>
            <person name="Boerjan W."/>
            <person name="Brun A."/>
            <person name="Brunner A."/>
            <person name="Busov V."/>
            <person name="Campbell M."/>
            <person name="Carlson J."/>
            <person name="Chalot M."/>
            <person name="Chapman J."/>
            <person name="Chen G.L."/>
            <person name="Cooper D."/>
            <person name="Coutinho P.M."/>
            <person name="Couturier J."/>
            <person name="Covert S."/>
            <person name="Cronk Q."/>
            <person name="Cunningham R."/>
            <person name="Davis J."/>
            <person name="Degroeve S."/>
            <person name="Dejardin A."/>
            <person name="Depamphilis C."/>
            <person name="Detter J."/>
            <person name="Dirks B."/>
            <person name="Dubchak I."/>
            <person name="Duplessis S."/>
            <person name="Ehlting J."/>
            <person name="Ellis B."/>
            <person name="Gendler K."/>
            <person name="Goodstein D."/>
            <person name="Gribskov M."/>
            <person name="Grimwood J."/>
            <person name="Groover A."/>
            <person name="Gunter L."/>
            <person name="Hamberger B."/>
            <person name="Heinze B."/>
            <person name="Helariutta Y."/>
            <person name="Henrissat B."/>
            <person name="Holligan D."/>
            <person name="Holt R."/>
            <person name="Huang W."/>
            <person name="Islam-Faridi N."/>
            <person name="Jones S."/>
            <person name="Jones-Rhoades M."/>
            <person name="Jorgensen R."/>
            <person name="Joshi C."/>
            <person name="Kangasjarvi J."/>
            <person name="Karlsson J."/>
            <person name="Kelleher C."/>
            <person name="Kirkpatrick R."/>
            <person name="Kirst M."/>
            <person name="Kohler A."/>
            <person name="Kalluri U."/>
            <person name="Larimer F."/>
            <person name="Leebens-Mack J."/>
            <person name="Leple J.C."/>
            <person name="Locascio P."/>
            <person name="Lou Y."/>
            <person name="Lucas S."/>
            <person name="Martin F."/>
            <person name="Montanini B."/>
            <person name="Napoli C."/>
            <person name="Nelson D.R."/>
            <person name="Nelson C."/>
            <person name="Nieminen K."/>
            <person name="Nilsson O."/>
            <person name="Pereda V."/>
            <person name="Peter G."/>
            <person name="Philippe R."/>
            <person name="Pilate G."/>
            <person name="Poliakov A."/>
            <person name="Razumovskaya J."/>
            <person name="Richardson P."/>
            <person name="Rinaldi C."/>
            <person name="Ritland K."/>
            <person name="Rouze P."/>
            <person name="Ryaboy D."/>
            <person name="Schmutz J."/>
            <person name="Schrader J."/>
            <person name="Segerman B."/>
            <person name="Shin H."/>
            <person name="Siddiqui A."/>
            <person name="Sterky F."/>
            <person name="Terry A."/>
            <person name="Tsai C.J."/>
            <person name="Uberbacher E."/>
            <person name="Unneberg P."/>
            <person name="Vahala J."/>
            <person name="Wall K."/>
            <person name="Wessler S."/>
            <person name="Yang G."/>
            <person name="Yin T."/>
            <person name="Douglas C."/>
            <person name="Marra M."/>
            <person name="Sandberg G."/>
            <person name="Van de Peer Y."/>
            <person name="Rokhsar D."/>
        </authorList>
    </citation>
    <scope>NUCLEOTIDE SEQUENCE [LARGE SCALE GENOMIC DNA]</scope>
    <source>
        <strain evidence="8">cv. Nisqually</strain>
    </source>
</reference>
<dbReference type="InterPro" id="IPR035595">
    <property type="entry name" value="UDP_glycos_trans_CS"/>
</dbReference>
<evidence type="ECO:0000313" key="7">
    <source>
        <dbReference type="EMBL" id="PNT06291.1"/>
    </source>
</evidence>
<comment type="catalytic activity">
    <reaction evidence="4">
        <text>an anthocyanidin + UDP-alpha-D-glucose + H(+) = an anthocyanidin 3-O-beta-D-glucoside + UDP</text>
        <dbReference type="Rhea" id="RHEA:20093"/>
        <dbReference type="ChEBI" id="CHEBI:15378"/>
        <dbReference type="ChEBI" id="CHEBI:16307"/>
        <dbReference type="ChEBI" id="CHEBI:58223"/>
        <dbReference type="ChEBI" id="CHEBI:58885"/>
        <dbReference type="ChEBI" id="CHEBI:143576"/>
        <dbReference type="EC" id="2.4.1.115"/>
    </reaction>
</comment>
<dbReference type="GO" id="GO:0047213">
    <property type="term" value="F:anthocyanidin 3-O-glucosyltransferase activity"/>
    <property type="evidence" value="ECO:0007669"/>
    <property type="project" value="UniProtKB-EC"/>
</dbReference>
<sequence>MDCSPSKVSGTAITAHVLILTLPAQGHVAPTMKLAYRLADLGVKVTFLTAECTFDQLDSEQSRNKDALPKIQGGPYQERVKTVFFPDGLKSTELDERRDTVKFLERIAKVMPYHVEEFIKKANQPESEKDEKITCVIADLVVAWALEIANKMGLKGAIFLSSAPGIVSMVLQIPHLIEAGIIDAEGTPKKKEKVMLSPYLPALSSDDYVWNFPGNKELQKVGFEFVRSGEPFLRTSNWVLCNWYRDLDPSADGLLPTTLSIGPLLANDRPSGNMFSEDLTCLSWLDRQPPGSVVYVSFGSTGTFNSHQFDELALGLQLVGRPFLWVVRPDISHEVASATDGLRNRGADDHQLGKIVQWAPQEKVLAHPSVGCFLTHCGWNSTVEGMSMGVPLLCWPHMRDQFYVRTCICDGWKVGLELKPNEDGIFTRHEIKSKVDELLINGGIRENALKIKRLAQMSLSKGGSSSKNLEQFVAELVL</sequence>
<evidence type="ECO:0000256" key="1">
    <source>
        <dbReference type="ARBA" id="ARBA00004935"/>
    </source>
</evidence>
<evidence type="ECO:0000256" key="5">
    <source>
        <dbReference type="RuleBase" id="RU003718"/>
    </source>
</evidence>
<dbReference type="InterPro" id="IPR002213">
    <property type="entry name" value="UDP_glucos_trans"/>
</dbReference>
<dbReference type="Gramene" id="Potri.013G022800.1.v4.1">
    <property type="protein sequence ID" value="Potri.013G022800.1.v4.1"/>
    <property type="gene ID" value="Potri.013G022800.v4.1"/>
</dbReference>
<name>A0A2K1XZT4_POPTR</name>
<evidence type="ECO:0000256" key="2">
    <source>
        <dbReference type="ARBA" id="ARBA00009995"/>
    </source>
</evidence>
<keyword evidence="8" id="KW-1185">Reference proteome</keyword>
<evidence type="ECO:0000256" key="6">
    <source>
        <dbReference type="RuleBase" id="RU362057"/>
    </source>
</evidence>
<proteinExistence type="inferred from homology"/>
<dbReference type="Gene3D" id="3.40.50.2000">
    <property type="entry name" value="Glycogen Phosphorylase B"/>
    <property type="match status" value="2"/>
</dbReference>
<comment type="pathway">
    <text evidence="1">Pigment biosynthesis; anthocyanin biosynthesis.</text>
</comment>
<protein>
    <recommendedName>
        <fullName evidence="6">Glycosyltransferase</fullName>
        <ecNumber evidence="6">2.4.1.-</ecNumber>
    </recommendedName>
</protein>
<dbReference type="PANTHER" id="PTHR11926">
    <property type="entry name" value="GLUCOSYL/GLUCURONOSYL TRANSFERASES"/>
    <property type="match status" value="1"/>
</dbReference>
<dbReference type="EMBL" id="CM009302">
    <property type="protein sequence ID" value="PNT06291.1"/>
    <property type="molecule type" value="Genomic_DNA"/>
</dbReference>
<evidence type="ECO:0000313" key="8">
    <source>
        <dbReference type="Proteomes" id="UP000006729"/>
    </source>
</evidence>